<organism evidence="2 3">
    <name type="scientific">Sporocytophaga myxococcoides</name>
    <dbReference type="NCBI Taxonomy" id="153721"/>
    <lineage>
        <taxon>Bacteria</taxon>
        <taxon>Pseudomonadati</taxon>
        <taxon>Bacteroidota</taxon>
        <taxon>Cytophagia</taxon>
        <taxon>Cytophagales</taxon>
        <taxon>Cytophagaceae</taxon>
        <taxon>Sporocytophaga</taxon>
    </lineage>
</organism>
<sequence length="337" mass="36949">MSDITLIAPNINIKMKAAYYTQYGSPDNFSIKEVDTPFPGENDLLVEVHATTVNRTDCAILKGSLLMRLFTGLFKPKKSIPGTDFAGKVISTGKNVTQFKKGDRVFGFDDMGLLSHAQFMAVNSNKAISHIPEGLSYEEAVASLETVHYAVNFINKIKTHPGQKVLINGATGGIGSVLVQLSKFYELNVTATCQTQHIDLVKSLGASKVIVYTKEDFLNTEEKFDFVFDAVGKSTFGKCKSILKDGGIYISSELGPNAENPFLALITKFTGSKKVIFPIPFDPKSSIKFILDLIAIGKFKPVIDQSYTHDEIQEAFRYVASGQKVGNVILSIYESTN</sequence>
<dbReference type="STRING" id="153721.MYP_1982"/>
<dbReference type="PANTHER" id="PTHR44013:SF1">
    <property type="entry name" value="ZINC-TYPE ALCOHOL DEHYDROGENASE-LIKE PROTEIN C16A3.02C"/>
    <property type="match status" value="1"/>
</dbReference>
<dbReference type="Pfam" id="PF13602">
    <property type="entry name" value="ADH_zinc_N_2"/>
    <property type="match status" value="1"/>
</dbReference>
<dbReference type="SUPFAM" id="SSF50129">
    <property type="entry name" value="GroES-like"/>
    <property type="match status" value="1"/>
</dbReference>
<dbReference type="SMART" id="SM00829">
    <property type="entry name" value="PKS_ER"/>
    <property type="match status" value="1"/>
</dbReference>
<evidence type="ECO:0000313" key="3">
    <source>
        <dbReference type="Proteomes" id="UP000030185"/>
    </source>
</evidence>
<dbReference type="eggNOG" id="COG0604">
    <property type="taxonomic scope" value="Bacteria"/>
</dbReference>
<dbReference type="InterPro" id="IPR011032">
    <property type="entry name" value="GroES-like_sf"/>
</dbReference>
<feature type="domain" description="Enoyl reductase (ER)" evidence="1">
    <location>
        <begin position="24"/>
        <end position="330"/>
    </location>
</feature>
<dbReference type="CDD" id="cd08267">
    <property type="entry name" value="MDR1"/>
    <property type="match status" value="1"/>
</dbReference>
<comment type="caution">
    <text evidence="2">The sequence shown here is derived from an EMBL/GenBank/DDBJ whole genome shotgun (WGS) entry which is preliminary data.</text>
</comment>
<keyword evidence="3" id="KW-1185">Reference proteome</keyword>
<dbReference type="PANTHER" id="PTHR44013">
    <property type="entry name" value="ZINC-TYPE ALCOHOL DEHYDROGENASE-LIKE PROTEIN C16A3.02C"/>
    <property type="match status" value="1"/>
</dbReference>
<dbReference type="Gene3D" id="3.40.50.720">
    <property type="entry name" value="NAD(P)-binding Rossmann-like Domain"/>
    <property type="match status" value="1"/>
</dbReference>
<dbReference type="GO" id="GO:0016491">
    <property type="term" value="F:oxidoreductase activity"/>
    <property type="evidence" value="ECO:0007669"/>
    <property type="project" value="InterPro"/>
</dbReference>
<accession>A0A098LEB4</accession>
<dbReference type="AlphaFoldDB" id="A0A098LEB4"/>
<dbReference type="Proteomes" id="UP000030185">
    <property type="component" value="Unassembled WGS sequence"/>
</dbReference>
<gene>
    <name evidence="2" type="ORF">MYP_1982</name>
</gene>
<dbReference type="Pfam" id="PF08240">
    <property type="entry name" value="ADH_N"/>
    <property type="match status" value="1"/>
</dbReference>
<dbReference type="InterPro" id="IPR013154">
    <property type="entry name" value="ADH-like_N"/>
</dbReference>
<dbReference type="Gene3D" id="3.90.180.10">
    <property type="entry name" value="Medium-chain alcohol dehydrogenases, catalytic domain"/>
    <property type="match status" value="1"/>
</dbReference>
<reference evidence="2 3" key="1">
    <citation type="submission" date="2014-09" db="EMBL/GenBank/DDBJ databases">
        <title>Sporocytophaga myxococcoides PG-01 genome sequencing.</title>
        <authorList>
            <person name="Liu L."/>
            <person name="Gao P.J."/>
            <person name="Chen G.J."/>
            <person name="Wang L.S."/>
        </authorList>
    </citation>
    <scope>NUCLEOTIDE SEQUENCE [LARGE SCALE GENOMIC DNA]</scope>
    <source>
        <strain evidence="2 3">PG-01</strain>
    </source>
</reference>
<evidence type="ECO:0000259" key="1">
    <source>
        <dbReference type="SMART" id="SM00829"/>
    </source>
</evidence>
<dbReference type="InterPro" id="IPR052733">
    <property type="entry name" value="Chloroplast_QOR"/>
</dbReference>
<name>A0A098LEB4_9BACT</name>
<protein>
    <submittedName>
        <fullName evidence="2">Alcohol dehydrogenase zinc-binding domain protein</fullName>
    </submittedName>
</protein>
<dbReference type="EMBL" id="BBLT01000003">
    <property type="protein sequence ID" value="GAL84754.1"/>
    <property type="molecule type" value="Genomic_DNA"/>
</dbReference>
<dbReference type="RefSeq" id="WP_231570025.1">
    <property type="nucleotide sequence ID" value="NZ_BBLT01000003.1"/>
</dbReference>
<dbReference type="InterPro" id="IPR036291">
    <property type="entry name" value="NAD(P)-bd_dom_sf"/>
</dbReference>
<evidence type="ECO:0000313" key="2">
    <source>
        <dbReference type="EMBL" id="GAL84754.1"/>
    </source>
</evidence>
<proteinExistence type="predicted"/>
<dbReference type="SUPFAM" id="SSF51735">
    <property type="entry name" value="NAD(P)-binding Rossmann-fold domains"/>
    <property type="match status" value="1"/>
</dbReference>
<dbReference type="InterPro" id="IPR020843">
    <property type="entry name" value="ER"/>
</dbReference>